<evidence type="ECO:0000313" key="3">
    <source>
        <dbReference type="Proteomes" id="UP000286715"/>
    </source>
</evidence>
<dbReference type="RefSeq" id="WP_124398533.1">
    <property type="nucleotide sequence ID" value="NZ_BHZE01000024.1"/>
</dbReference>
<gene>
    <name evidence="2" type="ORF">JCM31826_19590</name>
</gene>
<dbReference type="Proteomes" id="UP000286715">
    <property type="component" value="Unassembled WGS sequence"/>
</dbReference>
<dbReference type="InterPro" id="IPR019734">
    <property type="entry name" value="TPR_rpt"/>
</dbReference>
<name>A0A401XN80_9FLAO</name>
<dbReference type="SUPFAM" id="SSF48452">
    <property type="entry name" value="TPR-like"/>
    <property type="match status" value="1"/>
</dbReference>
<dbReference type="InterPro" id="IPR011990">
    <property type="entry name" value="TPR-like_helical_dom_sf"/>
</dbReference>
<dbReference type="Pfam" id="PF14559">
    <property type="entry name" value="TPR_19"/>
    <property type="match status" value="1"/>
</dbReference>
<proteinExistence type="predicted"/>
<dbReference type="Gene3D" id="1.25.40.10">
    <property type="entry name" value="Tetratricopeptide repeat domain"/>
    <property type="match status" value="1"/>
</dbReference>
<comment type="caution">
    <text evidence="2">The sequence shown here is derived from an EMBL/GenBank/DDBJ whole genome shotgun (WGS) entry which is preliminary data.</text>
</comment>
<reference evidence="2 3" key="1">
    <citation type="submission" date="2018-11" db="EMBL/GenBank/DDBJ databases">
        <title>Schleiferia aggregans sp. nov., a moderately thermophilic heterotrophic bacterium isolated from microbial mats at a terrestrial hot spring.</title>
        <authorList>
            <person name="Iino T."/>
            <person name="Ohkuma M."/>
            <person name="Haruta S."/>
        </authorList>
    </citation>
    <scope>NUCLEOTIDE SEQUENCE [LARGE SCALE GENOMIC DNA]</scope>
    <source>
        <strain evidence="2 3">LA</strain>
    </source>
</reference>
<keyword evidence="1" id="KW-0802">TPR repeat</keyword>
<evidence type="ECO:0000313" key="2">
    <source>
        <dbReference type="EMBL" id="GCD78477.1"/>
    </source>
</evidence>
<organism evidence="2 3">
    <name type="scientific">Thermaurantimonas aggregans</name>
    <dbReference type="NCBI Taxonomy" id="2173829"/>
    <lineage>
        <taxon>Bacteria</taxon>
        <taxon>Pseudomonadati</taxon>
        <taxon>Bacteroidota</taxon>
        <taxon>Flavobacteriia</taxon>
        <taxon>Flavobacteriales</taxon>
        <taxon>Schleiferiaceae</taxon>
        <taxon>Thermaurantimonas</taxon>
    </lineage>
</organism>
<dbReference type="OrthoDB" id="1490552at2"/>
<sequence length="159" mass="17532">MAKKNLLISFTVVLLASALLYLAPRYPATEKTSSDNQNQASTKTDSLDAIVDQALVNLQKGEGSPMESIMAIRRVLETDPNHLKANFTLGALSFSTGQYDRAVERMNKVLEIAPDTEEAYKILADALHKSGKSDSAETVIKTYLAKFPEGQFVQDFKNF</sequence>
<dbReference type="AlphaFoldDB" id="A0A401XN80"/>
<dbReference type="PROSITE" id="PS50005">
    <property type="entry name" value="TPR"/>
    <property type="match status" value="1"/>
</dbReference>
<protein>
    <submittedName>
        <fullName evidence="2">Uncharacterized protein</fullName>
    </submittedName>
</protein>
<accession>A0A401XN80</accession>
<feature type="repeat" description="TPR" evidence="1">
    <location>
        <begin position="83"/>
        <end position="116"/>
    </location>
</feature>
<evidence type="ECO:0000256" key="1">
    <source>
        <dbReference type="PROSITE-ProRule" id="PRU00339"/>
    </source>
</evidence>
<keyword evidence="3" id="KW-1185">Reference proteome</keyword>
<dbReference type="EMBL" id="BHZE01000024">
    <property type="protein sequence ID" value="GCD78477.1"/>
    <property type="molecule type" value="Genomic_DNA"/>
</dbReference>